<evidence type="ECO:0000313" key="1">
    <source>
        <dbReference type="EMBL" id="QSS66458.1"/>
    </source>
</evidence>
<proteinExistence type="predicted"/>
<dbReference type="EMBL" id="CP069115">
    <property type="protein sequence ID" value="QSS66458.1"/>
    <property type="molecule type" value="Genomic_DNA"/>
</dbReference>
<organism evidence="1 2">
    <name type="scientific">Ajellomyces capsulatus</name>
    <name type="common">Darling's disease fungus</name>
    <name type="synonym">Histoplasma capsulatum</name>
    <dbReference type="NCBI Taxonomy" id="5037"/>
    <lineage>
        <taxon>Eukaryota</taxon>
        <taxon>Fungi</taxon>
        <taxon>Dikarya</taxon>
        <taxon>Ascomycota</taxon>
        <taxon>Pezizomycotina</taxon>
        <taxon>Eurotiomycetes</taxon>
        <taxon>Eurotiomycetidae</taxon>
        <taxon>Onygenales</taxon>
        <taxon>Ajellomycetaceae</taxon>
        <taxon>Histoplasma</taxon>
    </lineage>
</organism>
<reference evidence="1" key="1">
    <citation type="submission" date="2021-01" db="EMBL/GenBank/DDBJ databases">
        <title>Chromosome-level genome assembly of a human fungal pathogen reveals clustering of transcriptionally co-regulated genes.</title>
        <authorList>
            <person name="Voorhies M."/>
            <person name="Cohen S."/>
            <person name="Shea T.P."/>
            <person name="Petrus S."/>
            <person name="Munoz J.F."/>
            <person name="Poplawski S."/>
            <person name="Goldman W.E."/>
            <person name="Michael T."/>
            <person name="Cuomo C.A."/>
            <person name="Sil A."/>
            <person name="Beyhan S."/>
        </authorList>
    </citation>
    <scope>NUCLEOTIDE SEQUENCE</scope>
    <source>
        <strain evidence="1">WU24</strain>
    </source>
</reference>
<sequence>MIRTPTRVSQRQPWKILFSRTVDPPCFIHALTQQSSAAKRHTCAGGKGPSGEPGATLLPPSHGSLAFSSALQAWPGAKVAALSSTTRDLPCWVGNGGRSK</sequence>
<dbReference type="AlphaFoldDB" id="A0A8A1MIL4"/>
<gene>
    <name evidence="1" type="ORF">I7I51_07315</name>
</gene>
<protein>
    <submittedName>
        <fullName evidence="1">Uncharacterized protein</fullName>
    </submittedName>
</protein>
<accession>A0A8A1MIL4</accession>
<dbReference type="VEuPathDB" id="FungiDB:I7I51_07315"/>
<evidence type="ECO:0000313" key="2">
    <source>
        <dbReference type="Proteomes" id="UP000663671"/>
    </source>
</evidence>
<dbReference type="Proteomes" id="UP000663671">
    <property type="component" value="Chromosome 3"/>
</dbReference>
<name>A0A8A1MIL4_AJECA</name>